<accession>A0AAV4XLK1</accession>
<dbReference type="Proteomes" id="UP001054945">
    <property type="component" value="Unassembled WGS sequence"/>
</dbReference>
<protein>
    <submittedName>
        <fullName evidence="1">Uncharacterized protein</fullName>
    </submittedName>
</protein>
<gene>
    <name evidence="1" type="ORF">CEXT_404341</name>
</gene>
<keyword evidence="2" id="KW-1185">Reference proteome</keyword>
<name>A0AAV4XLK1_CAEEX</name>
<evidence type="ECO:0000313" key="2">
    <source>
        <dbReference type="Proteomes" id="UP001054945"/>
    </source>
</evidence>
<dbReference type="AlphaFoldDB" id="A0AAV4XLK1"/>
<proteinExistence type="predicted"/>
<comment type="caution">
    <text evidence="1">The sequence shown here is derived from an EMBL/GenBank/DDBJ whole genome shotgun (WGS) entry which is preliminary data.</text>
</comment>
<dbReference type="EMBL" id="BPLR01000607">
    <property type="protein sequence ID" value="GIY95980.1"/>
    <property type="molecule type" value="Genomic_DNA"/>
</dbReference>
<evidence type="ECO:0000313" key="1">
    <source>
        <dbReference type="EMBL" id="GIY95980.1"/>
    </source>
</evidence>
<organism evidence="1 2">
    <name type="scientific">Caerostris extrusa</name>
    <name type="common">Bark spider</name>
    <name type="synonym">Caerostris bankana</name>
    <dbReference type="NCBI Taxonomy" id="172846"/>
    <lineage>
        <taxon>Eukaryota</taxon>
        <taxon>Metazoa</taxon>
        <taxon>Ecdysozoa</taxon>
        <taxon>Arthropoda</taxon>
        <taxon>Chelicerata</taxon>
        <taxon>Arachnida</taxon>
        <taxon>Araneae</taxon>
        <taxon>Araneomorphae</taxon>
        <taxon>Entelegynae</taxon>
        <taxon>Araneoidea</taxon>
        <taxon>Araneidae</taxon>
        <taxon>Caerostris</taxon>
    </lineage>
</organism>
<reference evidence="1 2" key="1">
    <citation type="submission" date="2021-06" db="EMBL/GenBank/DDBJ databases">
        <title>Caerostris extrusa draft genome.</title>
        <authorList>
            <person name="Kono N."/>
            <person name="Arakawa K."/>
        </authorList>
    </citation>
    <scope>NUCLEOTIDE SEQUENCE [LARGE SCALE GENOMIC DNA]</scope>
</reference>
<sequence length="69" mass="7660">MTKAPIVSLDSTFARLPNWNLPMTQPRGVLSTAKPYFVPTRTSEIQVATKGPENSPVWIVSTTKGHMLY</sequence>